<evidence type="ECO:0000256" key="4">
    <source>
        <dbReference type="ARBA" id="ARBA00023239"/>
    </source>
</evidence>
<evidence type="ECO:0000256" key="1">
    <source>
        <dbReference type="ARBA" id="ARBA00004772"/>
    </source>
</evidence>
<keyword evidence="4 9" id="KW-0456">Lyase</keyword>
<accession>A0A1I4R1S1</accession>
<evidence type="ECO:0000259" key="10">
    <source>
        <dbReference type="Pfam" id="PF02602"/>
    </source>
</evidence>
<keyword evidence="5 9" id="KW-0627">Porphyrin biosynthesis</keyword>
<dbReference type="Gene3D" id="3.40.50.10090">
    <property type="match status" value="2"/>
</dbReference>
<comment type="similarity">
    <text evidence="2 9">Belongs to the uroporphyrinogen-III synthase family.</text>
</comment>
<reference evidence="11 12" key="1">
    <citation type="submission" date="2016-10" db="EMBL/GenBank/DDBJ databases">
        <authorList>
            <person name="de Groot N.N."/>
        </authorList>
    </citation>
    <scope>NUCLEOTIDE SEQUENCE [LARGE SCALE GENOMIC DNA]</scope>
    <source>
        <strain evidence="11 12">DSM 4180</strain>
    </source>
</reference>
<dbReference type="GO" id="GO:0006780">
    <property type="term" value="P:uroporphyrinogen III biosynthetic process"/>
    <property type="evidence" value="ECO:0007669"/>
    <property type="project" value="UniProtKB-UniRule"/>
</dbReference>
<evidence type="ECO:0000256" key="2">
    <source>
        <dbReference type="ARBA" id="ARBA00008133"/>
    </source>
</evidence>
<protein>
    <recommendedName>
        <fullName evidence="7 9">Uroporphyrinogen-III synthase</fullName>
        <ecNumber evidence="3 9">4.2.1.75</ecNumber>
    </recommendedName>
</protein>
<evidence type="ECO:0000256" key="5">
    <source>
        <dbReference type="ARBA" id="ARBA00023244"/>
    </source>
</evidence>
<proteinExistence type="inferred from homology"/>
<dbReference type="EMBL" id="FOUO01000006">
    <property type="protein sequence ID" value="SFM45890.1"/>
    <property type="molecule type" value="Genomic_DNA"/>
</dbReference>
<dbReference type="RefSeq" id="WP_090484588.1">
    <property type="nucleotide sequence ID" value="NZ_FOUO01000006.1"/>
</dbReference>
<comment type="catalytic activity">
    <reaction evidence="8 9">
        <text>hydroxymethylbilane = uroporphyrinogen III + H2O</text>
        <dbReference type="Rhea" id="RHEA:18965"/>
        <dbReference type="ChEBI" id="CHEBI:15377"/>
        <dbReference type="ChEBI" id="CHEBI:57308"/>
        <dbReference type="ChEBI" id="CHEBI:57845"/>
        <dbReference type="EC" id="4.2.1.75"/>
    </reaction>
</comment>
<dbReference type="AlphaFoldDB" id="A0A1I4R1S1"/>
<evidence type="ECO:0000256" key="3">
    <source>
        <dbReference type="ARBA" id="ARBA00013109"/>
    </source>
</evidence>
<dbReference type="EC" id="4.2.1.75" evidence="3 9"/>
<dbReference type="SUPFAM" id="SSF69618">
    <property type="entry name" value="HemD-like"/>
    <property type="match status" value="1"/>
</dbReference>
<dbReference type="OrthoDB" id="9787650at2"/>
<dbReference type="UniPathway" id="UPA00251">
    <property type="reaction ID" value="UER00320"/>
</dbReference>
<dbReference type="PANTHER" id="PTHR38042">
    <property type="entry name" value="UROPORPHYRINOGEN-III SYNTHASE, CHLOROPLASTIC"/>
    <property type="match status" value="1"/>
</dbReference>
<dbReference type="CDD" id="cd06578">
    <property type="entry name" value="HemD"/>
    <property type="match status" value="1"/>
</dbReference>
<evidence type="ECO:0000256" key="9">
    <source>
        <dbReference type="RuleBase" id="RU366031"/>
    </source>
</evidence>
<dbReference type="InterPro" id="IPR036108">
    <property type="entry name" value="4pyrrol_syn_uPrphyn_synt_sf"/>
</dbReference>
<comment type="pathway">
    <text evidence="1 9">Porphyrin-containing compound metabolism; protoporphyrin-IX biosynthesis; coproporphyrinogen-III from 5-aminolevulinate: step 3/4.</text>
</comment>
<dbReference type="GO" id="GO:0006782">
    <property type="term" value="P:protoporphyrinogen IX biosynthetic process"/>
    <property type="evidence" value="ECO:0007669"/>
    <property type="project" value="UniProtKB-UniRule"/>
</dbReference>
<comment type="function">
    <text evidence="6 9">Catalyzes cyclization of the linear tetrapyrrole, hydroxymethylbilane, to the macrocyclic uroporphyrinogen III.</text>
</comment>
<dbReference type="Pfam" id="PF02602">
    <property type="entry name" value="HEM4"/>
    <property type="match status" value="1"/>
</dbReference>
<organism evidence="11 12">
    <name type="scientific">Ectothiorhodospira mobilis</name>
    <dbReference type="NCBI Taxonomy" id="195064"/>
    <lineage>
        <taxon>Bacteria</taxon>
        <taxon>Pseudomonadati</taxon>
        <taxon>Pseudomonadota</taxon>
        <taxon>Gammaproteobacteria</taxon>
        <taxon>Chromatiales</taxon>
        <taxon>Ectothiorhodospiraceae</taxon>
        <taxon>Ectothiorhodospira</taxon>
    </lineage>
</organism>
<dbReference type="InterPro" id="IPR003754">
    <property type="entry name" value="4pyrrol_synth_uPrphyn_synth"/>
</dbReference>
<dbReference type="InterPro" id="IPR039793">
    <property type="entry name" value="UROS/Hem4"/>
</dbReference>
<evidence type="ECO:0000313" key="11">
    <source>
        <dbReference type="EMBL" id="SFM45890.1"/>
    </source>
</evidence>
<feature type="domain" description="Tetrapyrrole biosynthesis uroporphyrinogen III synthase" evidence="10">
    <location>
        <begin position="39"/>
        <end position="264"/>
    </location>
</feature>
<dbReference type="STRING" id="195064.SAMN05421721_10658"/>
<dbReference type="Proteomes" id="UP000199556">
    <property type="component" value="Unassembled WGS sequence"/>
</dbReference>
<dbReference type="PANTHER" id="PTHR38042:SF1">
    <property type="entry name" value="UROPORPHYRINOGEN-III SYNTHASE, CHLOROPLASTIC"/>
    <property type="match status" value="1"/>
</dbReference>
<evidence type="ECO:0000256" key="6">
    <source>
        <dbReference type="ARBA" id="ARBA00037589"/>
    </source>
</evidence>
<name>A0A1I4R1S1_ECTMO</name>
<dbReference type="GO" id="GO:0004852">
    <property type="term" value="F:uroporphyrinogen-III synthase activity"/>
    <property type="evidence" value="ECO:0007669"/>
    <property type="project" value="UniProtKB-UniRule"/>
</dbReference>
<evidence type="ECO:0000256" key="8">
    <source>
        <dbReference type="ARBA" id="ARBA00048617"/>
    </source>
</evidence>
<sequence>MSAAGSRATIHGQAAPAPLQGVTVLVTRPAHQAEGFCRLVETAGGRALRFPALEIQDPADLAALDAVIDRLDGYRIAIFISPNAVHRAIGRIHARRGKLPPGLKLATVGRKTALALERLGYRADICPPARFDSEALLEQPQLQDVADRPVVIFRGEGGRELLGATLTARGAKVTYAEAYRRGRPDVDPGPVLRLWSQGDGHVIAITSSEALRNLYEMMGEAGRQRLCSTPLVVGCGRMVDTAREMGFKQTPVVADDPSDEAMLEAVQKWAEKRKQTHE</sequence>
<gene>
    <name evidence="11" type="ORF">SAMN05421721_10658</name>
</gene>
<evidence type="ECO:0000256" key="7">
    <source>
        <dbReference type="ARBA" id="ARBA00040167"/>
    </source>
</evidence>
<evidence type="ECO:0000313" key="12">
    <source>
        <dbReference type="Proteomes" id="UP000199556"/>
    </source>
</evidence>
<keyword evidence="12" id="KW-1185">Reference proteome</keyword>